<protein>
    <submittedName>
        <fullName evidence="2">Uncharacterized protein</fullName>
    </submittedName>
</protein>
<evidence type="ECO:0000313" key="2">
    <source>
        <dbReference type="Ensembl" id="ENSCUSP00005010348.1"/>
    </source>
</evidence>
<organism evidence="2 3">
    <name type="scientific">Catharus ustulatus</name>
    <name type="common">Russet-backed thrush</name>
    <name type="synonym">Hylocichla ustulatus</name>
    <dbReference type="NCBI Taxonomy" id="91951"/>
    <lineage>
        <taxon>Eukaryota</taxon>
        <taxon>Metazoa</taxon>
        <taxon>Chordata</taxon>
        <taxon>Craniata</taxon>
        <taxon>Vertebrata</taxon>
        <taxon>Euteleostomi</taxon>
        <taxon>Archelosauria</taxon>
        <taxon>Archosauria</taxon>
        <taxon>Dinosauria</taxon>
        <taxon>Saurischia</taxon>
        <taxon>Theropoda</taxon>
        <taxon>Coelurosauria</taxon>
        <taxon>Aves</taxon>
        <taxon>Neognathae</taxon>
        <taxon>Neoaves</taxon>
        <taxon>Telluraves</taxon>
        <taxon>Australaves</taxon>
        <taxon>Passeriformes</taxon>
        <taxon>Turdidae</taxon>
        <taxon>Catharus</taxon>
    </lineage>
</organism>
<evidence type="ECO:0000256" key="1">
    <source>
        <dbReference type="SAM" id="MobiDB-lite"/>
    </source>
</evidence>
<evidence type="ECO:0000313" key="3">
    <source>
        <dbReference type="Proteomes" id="UP000694563"/>
    </source>
</evidence>
<sequence>MGGHHQARGLSPFLLQPRREDPDPAGLDSAAGTDQRDQWGRMISGAINSPQFPWETQQARPAPCTPPGQRQEPPAPPAETLNAPLPPQHPSKTSGVVVVWGE</sequence>
<reference evidence="2" key="2">
    <citation type="submission" date="2025-08" db="UniProtKB">
        <authorList>
            <consortium name="Ensembl"/>
        </authorList>
    </citation>
    <scope>IDENTIFICATION</scope>
</reference>
<reference evidence="2" key="3">
    <citation type="submission" date="2025-09" db="UniProtKB">
        <authorList>
            <consortium name="Ensembl"/>
        </authorList>
    </citation>
    <scope>IDENTIFICATION</scope>
</reference>
<accession>A0A8C3UAD0</accession>
<proteinExistence type="predicted"/>
<dbReference type="Ensembl" id="ENSCUST00005010788.1">
    <property type="protein sequence ID" value="ENSCUSP00005010348.1"/>
    <property type="gene ID" value="ENSCUSG00005006627.1"/>
</dbReference>
<name>A0A8C3UAD0_CATUS</name>
<keyword evidence="3" id="KW-1185">Reference proteome</keyword>
<dbReference type="AlphaFoldDB" id="A0A8C3UAD0"/>
<feature type="compositionally biased region" description="Polar residues" evidence="1">
    <location>
        <begin position="46"/>
        <end position="59"/>
    </location>
</feature>
<reference evidence="2" key="1">
    <citation type="submission" date="2020-10" db="EMBL/GenBank/DDBJ databases">
        <title>Catharus ustulatus (Swainson's thrush) genome, bCatUst1, primary haplotype v2.</title>
        <authorList>
            <person name="Delmore K."/>
            <person name="Vafadar M."/>
            <person name="Formenti G."/>
            <person name="Chow W."/>
            <person name="Pelan S."/>
            <person name="Howe K."/>
            <person name="Rhie A."/>
            <person name="Mountcastle J."/>
            <person name="Haase B."/>
            <person name="Fedrigo O."/>
            <person name="Jarvis E.D."/>
        </authorList>
    </citation>
    <scope>NUCLEOTIDE SEQUENCE [LARGE SCALE GENOMIC DNA]</scope>
</reference>
<dbReference type="Proteomes" id="UP000694563">
    <property type="component" value="Chromosome 29"/>
</dbReference>
<feature type="region of interest" description="Disordered" evidence="1">
    <location>
        <begin position="1"/>
        <end position="102"/>
    </location>
</feature>